<dbReference type="EMBL" id="CAIX01000123">
    <property type="protein sequence ID" value="CCI46306.1"/>
    <property type="molecule type" value="Genomic_DNA"/>
</dbReference>
<sequence>MLSFNLAAAVFGLLTLGNAEVAIRGSNSGRRLGIQFIANRKDSCPKGNVETQTYLLQCEGTAKVTAKRQNCEETRIRILREILIYLFQRDAKRTKIEDVVQSKPSVISLAVSRLFVGWSGDDDVEAEKFNSVVYKMMVSVLPELKDYETLYKGLNVQIAHPKFLYVLARFVLHGCPIC</sequence>
<comment type="caution">
    <text evidence="2">The sequence shown here is derived from an EMBL/GenBank/DDBJ whole genome shotgun (WGS) entry which is preliminary data.</text>
</comment>
<keyword evidence="3" id="KW-1185">Reference proteome</keyword>
<protein>
    <submittedName>
        <fullName evidence="2">Uncharacterized protein</fullName>
    </submittedName>
</protein>
<proteinExistence type="predicted"/>
<reference evidence="2 3" key="1">
    <citation type="submission" date="2012-05" db="EMBL/GenBank/DDBJ databases">
        <title>Recombination and specialization in a pathogen metapopulation.</title>
        <authorList>
            <person name="Gardiner A."/>
            <person name="Kemen E."/>
            <person name="Schultz-Larsen T."/>
            <person name="MacLean D."/>
            <person name="Van Oosterhout C."/>
            <person name="Jones J.D.G."/>
        </authorList>
    </citation>
    <scope>NUCLEOTIDE SEQUENCE [LARGE SCALE GENOMIC DNA]</scope>
    <source>
        <strain evidence="2 3">Ac Nc2</strain>
    </source>
</reference>
<feature type="chain" id="PRO_5001529519" evidence="1">
    <location>
        <begin position="20"/>
        <end position="178"/>
    </location>
</feature>
<accession>A0A024GHV8</accession>
<gene>
    <name evidence="2" type="ORF">BN9_072350</name>
</gene>
<keyword evidence="1" id="KW-0732">Signal</keyword>
<evidence type="ECO:0000313" key="2">
    <source>
        <dbReference type="EMBL" id="CCI46306.1"/>
    </source>
</evidence>
<dbReference type="Proteomes" id="UP000053237">
    <property type="component" value="Unassembled WGS sequence"/>
</dbReference>
<feature type="signal peptide" evidence="1">
    <location>
        <begin position="1"/>
        <end position="19"/>
    </location>
</feature>
<evidence type="ECO:0000313" key="3">
    <source>
        <dbReference type="Proteomes" id="UP000053237"/>
    </source>
</evidence>
<organism evidence="2 3">
    <name type="scientific">Albugo candida</name>
    <dbReference type="NCBI Taxonomy" id="65357"/>
    <lineage>
        <taxon>Eukaryota</taxon>
        <taxon>Sar</taxon>
        <taxon>Stramenopiles</taxon>
        <taxon>Oomycota</taxon>
        <taxon>Peronosporomycetes</taxon>
        <taxon>Albuginales</taxon>
        <taxon>Albuginaceae</taxon>
        <taxon>Albugo</taxon>
    </lineage>
</organism>
<evidence type="ECO:0000256" key="1">
    <source>
        <dbReference type="SAM" id="SignalP"/>
    </source>
</evidence>
<dbReference type="AlphaFoldDB" id="A0A024GHV8"/>
<name>A0A024GHV8_9STRA</name>
<dbReference type="InParanoid" id="A0A024GHV8"/>